<keyword evidence="2" id="KW-1185">Reference proteome</keyword>
<organism evidence="1 2">
    <name type="scientific">Dissostichus eleginoides</name>
    <name type="common">Patagonian toothfish</name>
    <name type="synonym">Dissostichus amissus</name>
    <dbReference type="NCBI Taxonomy" id="100907"/>
    <lineage>
        <taxon>Eukaryota</taxon>
        <taxon>Metazoa</taxon>
        <taxon>Chordata</taxon>
        <taxon>Craniata</taxon>
        <taxon>Vertebrata</taxon>
        <taxon>Euteleostomi</taxon>
        <taxon>Actinopterygii</taxon>
        <taxon>Neopterygii</taxon>
        <taxon>Teleostei</taxon>
        <taxon>Neoteleostei</taxon>
        <taxon>Acanthomorphata</taxon>
        <taxon>Eupercaria</taxon>
        <taxon>Perciformes</taxon>
        <taxon>Notothenioidei</taxon>
        <taxon>Nototheniidae</taxon>
        <taxon>Dissostichus</taxon>
    </lineage>
</organism>
<gene>
    <name evidence="1" type="ORF">KUDE01_012895</name>
</gene>
<reference evidence="1" key="1">
    <citation type="submission" date="2023-04" db="EMBL/GenBank/DDBJ databases">
        <title>Chromosome-level genome of Chaenocephalus aceratus.</title>
        <authorList>
            <person name="Park H."/>
        </authorList>
    </citation>
    <scope>NUCLEOTIDE SEQUENCE</scope>
    <source>
        <strain evidence="1">DE</strain>
        <tissue evidence="1">Muscle</tissue>
    </source>
</reference>
<dbReference type="AlphaFoldDB" id="A0AAD9CRC7"/>
<comment type="caution">
    <text evidence="1">The sequence shown here is derived from an EMBL/GenBank/DDBJ whole genome shotgun (WGS) entry which is preliminary data.</text>
</comment>
<evidence type="ECO:0000313" key="2">
    <source>
        <dbReference type="Proteomes" id="UP001228049"/>
    </source>
</evidence>
<accession>A0AAD9CRC7</accession>
<dbReference type="Proteomes" id="UP001228049">
    <property type="component" value="Unassembled WGS sequence"/>
</dbReference>
<evidence type="ECO:0000313" key="1">
    <source>
        <dbReference type="EMBL" id="KAK1905716.1"/>
    </source>
</evidence>
<sequence>MHHSLVITSQLRHFCLYQRLKALIDGQPWLRKGRDKQAQMGPGMGEGILPIHTNIKALLVVDGAGCELVEMDDHKLIARGWPVAKLLEYQWEDPLLTK</sequence>
<name>A0AAD9CRC7_DISEL</name>
<proteinExistence type="predicted"/>
<protein>
    <submittedName>
        <fullName evidence="1">StAR-related lipid transfer protein 9</fullName>
    </submittedName>
</protein>
<dbReference type="EMBL" id="JASDAP010000003">
    <property type="protein sequence ID" value="KAK1905716.1"/>
    <property type="molecule type" value="Genomic_DNA"/>
</dbReference>